<protein>
    <submittedName>
        <fullName evidence="1">Molybdenum cofactor biosynthesis protein MoaE</fullName>
    </submittedName>
</protein>
<gene>
    <name evidence="1" type="primary">moaE</name>
    <name evidence="1" type="ORF">GCM10011333_02760</name>
</gene>
<proteinExistence type="predicted"/>
<comment type="caution">
    <text evidence="1">The sequence shown here is derived from an EMBL/GenBank/DDBJ whole genome shotgun (WGS) entry which is preliminary data.</text>
</comment>
<sequence length="159" mass="16678">MTEHSTPGGFPANSAPASGTARLVLAEVTSDPIDPARMREAVRVEAAGAVVTFEGVVRDHDAGRTVVALDYEAHPAAERLLRELLTDLAAELPVEAFAVSHRVGALAIGDLAFAVAVSAAHRKEAFAACAVLVDEVKARLPVWKRQQFADGTAEWVGAA</sequence>
<dbReference type="EMBL" id="BMFY01000001">
    <property type="protein sequence ID" value="GGA03476.1"/>
    <property type="molecule type" value="Genomic_DNA"/>
</dbReference>
<keyword evidence="2" id="KW-1185">Reference proteome</keyword>
<dbReference type="PANTHER" id="PTHR23404">
    <property type="entry name" value="MOLYBDOPTERIN SYNTHASE RELATED"/>
    <property type="match status" value="1"/>
</dbReference>
<dbReference type="CDD" id="cd00756">
    <property type="entry name" value="MoaE"/>
    <property type="match status" value="1"/>
</dbReference>
<dbReference type="AlphaFoldDB" id="A0A8J2TVA8"/>
<dbReference type="Pfam" id="PF02391">
    <property type="entry name" value="MoaE"/>
    <property type="match status" value="1"/>
</dbReference>
<evidence type="ECO:0000313" key="2">
    <source>
        <dbReference type="Proteomes" id="UP000616114"/>
    </source>
</evidence>
<reference evidence="1" key="2">
    <citation type="submission" date="2020-09" db="EMBL/GenBank/DDBJ databases">
        <authorList>
            <person name="Sun Q."/>
            <person name="Zhou Y."/>
        </authorList>
    </citation>
    <scope>NUCLEOTIDE SEQUENCE</scope>
    <source>
        <strain evidence="1">CGMCC 1.12785</strain>
    </source>
</reference>
<dbReference type="InterPro" id="IPR036563">
    <property type="entry name" value="MoaE_sf"/>
</dbReference>
<dbReference type="Gene3D" id="3.90.1170.40">
    <property type="entry name" value="Molybdopterin biosynthesis MoaE subunit"/>
    <property type="match status" value="1"/>
</dbReference>
<dbReference type="GO" id="GO:0006777">
    <property type="term" value="P:Mo-molybdopterin cofactor biosynthetic process"/>
    <property type="evidence" value="ECO:0007669"/>
    <property type="project" value="InterPro"/>
</dbReference>
<accession>A0A8J2TVA8</accession>
<name>A0A8J2TVA8_9MICO</name>
<organism evidence="1 2">
    <name type="scientific">Sediminivirga luteola</name>
    <dbReference type="NCBI Taxonomy" id="1774748"/>
    <lineage>
        <taxon>Bacteria</taxon>
        <taxon>Bacillati</taxon>
        <taxon>Actinomycetota</taxon>
        <taxon>Actinomycetes</taxon>
        <taxon>Micrococcales</taxon>
        <taxon>Brevibacteriaceae</taxon>
        <taxon>Sediminivirga</taxon>
    </lineage>
</organism>
<dbReference type="RefSeq" id="WP_188549117.1">
    <property type="nucleotide sequence ID" value="NZ_BMFY01000001.1"/>
</dbReference>
<dbReference type="SUPFAM" id="SSF54690">
    <property type="entry name" value="Molybdopterin synthase subunit MoaE"/>
    <property type="match status" value="1"/>
</dbReference>
<evidence type="ECO:0000313" key="1">
    <source>
        <dbReference type="EMBL" id="GGA03476.1"/>
    </source>
</evidence>
<dbReference type="InterPro" id="IPR003448">
    <property type="entry name" value="Mopterin_biosynth_MoaE"/>
</dbReference>
<dbReference type="Proteomes" id="UP000616114">
    <property type="component" value="Unassembled WGS sequence"/>
</dbReference>
<reference evidence="1" key="1">
    <citation type="journal article" date="2014" name="Int. J. Syst. Evol. Microbiol.">
        <title>Complete genome sequence of Corynebacterium casei LMG S-19264T (=DSM 44701T), isolated from a smear-ripened cheese.</title>
        <authorList>
            <consortium name="US DOE Joint Genome Institute (JGI-PGF)"/>
            <person name="Walter F."/>
            <person name="Albersmeier A."/>
            <person name="Kalinowski J."/>
            <person name="Ruckert C."/>
        </authorList>
    </citation>
    <scope>NUCLEOTIDE SEQUENCE</scope>
    <source>
        <strain evidence="1">CGMCC 1.12785</strain>
    </source>
</reference>